<feature type="compositionally biased region" description="Basic and acidic residues" evidence="1">
    <location>
        <begin position="1"/>
        <end position="46"/>
    </location>
</feature>
<dbReference type="AlphaFoldDB" id="A0A9P6L9V2"/>
<comment type="caution">
    <text evidence="2">The sequence shown here is derived from an EMBL/GenBank/DDBJ whole genome shotgun (WGS) entry which is preliminary data.</text>
</comment>
<evidence type="ECO:0000256" key="1">
    <source>
        <dbReference type="SAM" id="MobiDB-lite"/>
    </source>
</evidence>
<keyword evidence="3" id="KW-1185">Reference proteome</keyword>
<protein>
    <submittedName>
        <fullName evidence="2">Uncharacterized protein</fullName>
    </submittedName>
</protein>
<dbReference type="EMBL" id="WIUZ02000003">
    <property type="protein sequence ID" value="KAF9789207.1"/>
    <property type="molecule type" value="Genomic_DNA"/>
</dbReference>
<gene>
    <name evidence="2" type="ORF">BJ322DRAFT_1017918</name>
</gene>
<proteinExistence type="predicted"/>
<organism evidence="2 3">
    <name type="scientific">Thelephora terrestris</name>
    <dbReference type="NCBI Taxonomy" id="56493"/>
    <lineage>
        <taxon>Eukaryota</taxon>
        <taxon>Fungi</taxon>
        <taxon>Dikarya</taxon>
        <taxon>Basidiomycota</taxon>
        <taxon>Agaricomycotina</taxon>
        <taxon>Agaricomycetes</taxon>
        <taxon>Thelephorales</taxon>
        <taxon>Thelephoraceae</taxon>
        <taxon>Thelephora</taxon>
    </lineage>
</organism>
<evidence type="ECO:0000313" key="2">
    <source>
        <dbReference type="EMBL" id="KAF9789207.1"/>
    </source>
</evidence>
<sequence length="198" mass="21669">MSRESGNREVREGRREVIQKRRAEQRGEQECAKDEQDGGRSGERNEGIVGNYGTMKWRVEPKSQGRIGVEQAGGGEHGETVETATTCNKRAGGTCSGVGTANRCGGIRTMTNKGGEASQVRWENGKDFVEVKRSGRSRDYRETGDGRQGVVSEEGASRCVATYGWIAEEGAGVARDIVRVGRPAKRRQVIVTFENNIF</sequence>
<feature type="region of interest" description="Disordered" evidence="1">
    <location>
        <begin position="1"/>
        <end position="59"/>
    </location>
</feature>
<name>A0A9P6L9V2_9AGAM</name>
<reference evidence="2" key="2">
    <citation type="submission" date="2020-11" db="EMBL/GenBank/DDBJ databases">
        <authorList>
            <consortium name="DOE Joint Genome Institute"/>
            <person name="Kuo A."/>
            <person name="Miyauchi S."/>
            <person name="Kiss E."/>
            <person name="Drula E."/>
            <person name="Kohler A."/>
            <person name="Sanchez-Garcia M."/>
            <person name="Andreopoulos B."/>
            <person name="Barry K.W."/>
            <person name="Bonito G."/>
            <person name="Buee M."/>
            <person name="Carver A."/>
            <person name="Chen C."/>
            <person name="Cichocki N."/>
            <person name="Clum A."/>
            <person name="Culley D."/>
            <person name="Crous P.W."/>
            <person name="Fauchery L."/>
            <person name="Girlanda M."/>
            <person name="Hayes R."/>
            <person name="Keri Z."/>
            <person name="Labutti K."/>
            <person name="Lipzen A."/>
            <person name="Lombard V."/>
            <person name="Magnuson J."/>
            <person name="Maillard F."/>
            <person name="Morin E."/>
            <person name="Murat C."/>
            <person name="Nolan M."/>
            <person name="Ohm R."/>
            <person name="Pangilinan J."/>
            <person name="Pereira M."/>
            <person name="Perotto S."/>
            <person name="Peter M."/>
            <person name="Riley R."/>
            <person name="Sitrit Y."/>
            <person name="Stielow B."/>
            <person name="Szollosi G."/>
            <person name="Zifcakova L."/>
            <person name="Stursova M."/>
            <person name="Spatafora J.W."/>
            <person name="Tedersoo L."/>
            <person name="Vaario L.-M."/>
            <person name="Yamada A."/>
            <person name="Yan M."/>
            <person name="Wang P."/>
            <person name="Xu J."/>
            <person name="Bruns T."/>
            <person name="Baldrian P."/>
            <person name="Vilgalys R."/>
            <person name="Henrissat B."/>
            <person name="Grigoriev I.V."/>
            <person name="Hibbett D."/>
            <person name="Nagy L.G."/>
            <person name="Martin F.M."/>
        </authorList>
    </citation>
    <scope>NUCLEOTIDE SEQUENCE</scope>
    <source>
        <strain evidence="2">UH-Tt-Lm1</strain>
    </source>
</reference>
<evidence type="ECO:0000313" key="3">
    <source>
        <dbReference type="Proteomes" id="UP000736335"/>
    </source>
</evidence>
<reference evidence="2" key="1">
    <citation type="journal article" date="2020" name="Nat. Commun.">
        <title>Large-scale genome sequencing of mycorrhizal fungi provides insights into the early evolution of symbiotic traits.</title>
        <authorList>
            <person name="Miyauchi S."/>
            <person name="Kiss E."/>
            <person name="Kuo A."/>
            <person name="Drula E."/>
            <person name="Kohler A."/>
            <person name="Sanchez-Garcia M."/>
            <person name="Morin E."/>
            <person name="Andreopoulos B."/>
            <person name="Barry K.W."/>
            <person name="Bonito G."/>
            <person name="Buee M."/>
            <person name="Carver A."/>
            <person name="Chen C."/>
            <person name="Cichocki N."/>
            <person name="Clum A."/>
            <person name="Culley D."/>
            <person name="Crous P.W."/>
            <person name="Fauchery L."/>
            <person name="Girlanda M."/>
            <person name="Hayes R.D."/>
            <person name="Keri Z."/>
            <person name="LaButti K."/>
            <person name="Lipzen A."/>
            <person name="Lombard V."/>
            <person name="Magnuson J."/>
            <person name="Maillard F."/>
            <person name="Murat C."/>
            <person name="Nolan M."/>
            <person name="Ohm R.A."/>
            <person name="Pangilinan J."/>
            <person name="Pereira M.F."/>
            <person name="Perotto S."/>
            <person name="Peter M."/>
            <person name="Pfister S."/>
            <person name="Riley R."/>
            <person name="Sitrit Y."/>
            <person name="Stielow J.B."/>
            <person name="Szollosi G."/>
            <person name="Zifcakova L."/>
            <person name="Stursova M."/>
            <person name="Spatafora J.W."/>
            <person name="Tedersoo L."/>
            <person name="Vaario L.M."/>
            <person name="Yamada A."/>
            <person name="Yan M."/>
            <person name="Wang P."/>
            <person name="Xu J."/>
            <person name="Bruns T."/>
            <person name="Baldrian P."/>
            <person name="Vilgalys R."/>
            <person name="Dunand C."/>
            <person name="Henrissat B."/>
            <person name="Grigoriev I.V."/>
            <person name="Hibbett D."/>
            <person name="Nagy L.G."/>
            <person name="Martin F.M."/>
        </authorList>
    </citation>
    <scope>NUCLEOTIDE SEQUENCE</scope>
    <source>
        <strain evidence="2">UH-Tt-Lm1</strain>
    </source>
</reference>
<accession>A0A9P6L9V2</accession>
<dbReference type="Proteomes" id="UP000736335">
    <property type="component" value="Unassembled WGS sequence"/>
</dbReference>